<feature type="transmembrane region" description="Helical" evidence="9">
    <location>
        <begin position="214"/>
        <end position="231"/>
    </location>
</feature>
<evidence type="ECO:0000256" key="6">
    <source>
        <dbReference type="ARBA" id="ARBA00022989"/>
    </source>
</evidence>
<feature type="transmembrane region" description="Helical" evidence="9">
    <location>
        <begin position="59"/>
        <end position="78"/>
    </location>
</feature>
<keyword evidence="12" id="KW-1185">Reference proteome</keyword>
<keyword evidence="3" id="KW-0813">Transport</keyword>
<feature type="transmembrane region" description="Helical" evidence="9">
    <location>
        <begin position="113"/>
        <end position="133"/>
    </location>
</feature>
<keyword evidence="6 9" id="KW-1133">Transmembrane helix</keyword>
<keyword evidence="4" id="KW-0050">Antiport</keyword>
<proteinExistence type="inferred from homology"/>
<evidence type="ECO:0000256" key="7">
    <source>
        <dbReference type="ARBA" id="ARBA00023065"/>
    </source>
</evidence>
<evidence type="ECO:0000256" key="2">
    <source>
        <dbReference type="ARBA" id="ARBA00005551"/>
    </source>
</evidence>
<evidence type="ECO:0000313" key="11">
    <source>
        <dbReference type="EMBL" id="UOQ59766.1"/>
    </source>
</evidence>
<evidence type="ECO:0000259" key="10">
    <source>
        <dbReference type="Pfam" id="PF00999"/>
    </source>
</evidence>
<keyword evidence="7" id="KW-0406">Ion transport</keyword>
<organism evidence="11 12">
    <name type="scientific">Leucobacter rhizosphaerae</name>
    <dbReference type="NCBI Taxonomy" id="2932245"/>
    <lineage>
        <taxon>Bacteria</taxon>
        <taxon>Bacillati</taxon>
        <taxon>Actinomycetota</taxon>
        <taxon>Actinomycetes</taxon>
        <taxon>Micrococcales</taxon>
        <taxon>Microbacteriaceae</taxon>
        <taxon>Leucobacter</taxon>
    </lineage>
</organism>
<feature type="transmembrane region" description="Helical" evidence="9">
    <location>
        <begin position="237"/>
        <end position="255"/>
    </location>
</feature>
<protein>
    <submittedName>
        <fullName evidence="11">Cation:proton antiporter</fullName>
    </submittedName>
</protein>
<comment type="subcellular location">
    <subcellularLocation>
        <location evidence="1">Membrane</location>
        <topology evidence="1">Multi-pass membrane protein</topology>
    </subcellularLocation>
</comment>
<accession>A0ABY4FTY2</accession>
<feature type="transmembrane region" description="Helical" evidence="9">
    <location>
        <begin position="293"/>
        <end position="312"/>
    </location>
</feature>
<reference evidence="11 12" key="1">
    <citation type="submission" date="2022-04" db="EMBL/GenBank/DDBJ databases">
        <title>Leucobacter sp. isolated from rhizosphere of onion.</title>
        <authorList>
            <person name="Won M."/>
            <person name="Lee C.-M."/>
            <person name="Woen H.-Y."/>
            <person name="Kwon S.-W."/>
        </authorList>
    </citation>
    <scope>NUCLEOTIDE SEQUENCE [LARGE SCALE GENOMIC DNA]</scope>
    <source>
        <strain evidence="11 12">H25R-14</strain>
    </source>
</reference>
<evidence type="ECO:0000256" key="9">
    <source>
        <dbReference type="SAM" id="Phobius"/>
    </source>
</evidence>
<feature type="domain" description="Cation/H+ exchanger transmembrane" evidence="10">
    <location>
        <begin position="15"/>
        <end position="379"/>
    </location>
</feature>
<sequence>MTIDLTFFLVPLAAVIAPLLAALVKRVLVVPLIVFEIGLGMAMGPSGLGWVQDSSTLEVFSWVGLAMLFFMAGSEIDLQSVHGANGARALGSWMLSAILALAAGLVFGGSLLAAVIIAIALTSTALGTITPILRDSGLNTGRIGVAISGAGAVGEFLPLVAITVFLSGQQPIAGLLTLVIFVSLAAVAFVVSLRAPSPGLHRMVVSTLHTSGQFGVRMVMALLAGLIAMALVLDVDFLLGAFTAGLLARVVLRALPREEHRIVDMKLEAVAFGFFVPLFFVTTGVGFPLRDLLANGAALALVPLFAGVILVVRGVPAFLTQPRGTSLSDRRTVALFTATTLPIVIAVTTIGVDTGALDASLAAALTGGALLSVLLFPMLALVGRSRAVSRGTDGTPATRTPDA</sequence>
<comment type="similarity">
    <text evidence="2">Belongs to the monovalent cation:proton antiporter 2 (CPA2) transporter (TC 2.A.37) family.</text>
</comment>
<dbReference type="PANTHER" id="PTHR43562">
    <property type="entry name" value="NAPA-TYPE SODIUM/HYDROGEN ANTIPORTER"/>
    <property type="match status" value="1"/>
</dbReference>
<dbReference type="InterPro" id="IPR006153">
    <property type="entry name" value="Cation/H_exchanger_TM"/>
</dbReference>
<dbReference type="EMBL" id="CP095043">
    <property type="protein sequence ID" value="UOQ59766.1"/>
    <property type="molecule type" value="Genomic_DNA"/>
</dbReference>
<dbReference type="RefSeq" id="WP_244684963.1">
    <property type="nucleotide sequence ID" value="NZ_CP095043.1"/>
</dbReference>
<dbReference type="Pfam" id="PF00999">
    <property type="entry name" value="Na_H_Exchanger"/>
    <property type="match status" value="1"/>
</dbReference>
<feature type="transmembrane region" description="Helical" evidence="9">
    <location>
        <begin position="172"/>
        <end position="193"/>
    </location>
</feature>
<dbReference type="Gene3D" id="1.20.1530.20">
    <property type="match status" value="1"/>
</dbReference>
<dbReference type="InterPro" id="IPR038770">
    <property type="entry name" value="Na+/solute_symporter_sf"/>
</dbReference>
<gene>
    <name evidence="11" type="ORF">MUN76_12015</name>
</gene>
<evidence type="ECO:0000256" key="1">
    <source>
        <dbReference type="ARBA" id="ARBA00004141"/>
    </source>
</evidence>
<name>A0ABY4FTY2_9MICO</name>
<evidence type="ECO:0000256" key="4">
    <source>
        <dbReference type="ARBA" id="ARBA00022449"/>
    </source>
</evidence>
<feature type="transmembrane region" description="Helical" evidence="9">
    <location>
        <begin position="90"/>
        <end position="107"/>
    </location>
</feature>
<feature type="transmembrane region" description="Helical" evidence="9">
    <location>
        <begin position="267"/>
        <end position="287"/>
    </location>
</feature>
<evidence type="ECO:0000313" key="12">
    <source>
        <dbReference type="Proteomes" id="UP000831775"/>
    </source>
</evidence>
<feature type="transmembrane region" description="Helical" evidence="9">
    <location>
        <begin position="145"/>
        <end position="166"/>
    </location>
</feature>
<feature type="transmembrane region" description="Helical" evidence="9">
    <location>
        <begin position="359"/>
        <end position="382"/>
    </location>
</feature>
<evidence type="ECO:0000256" key="5">
    <source>
        <dbReference type="ARBA" id="ARBA00022692"/>
    </source>
</evidence>
<feature type="transmembrane region" description="Helical" evidence="9">
    <location>
        <begin position="333"/>
        <end position="353"/>
    </location>
</feature>
<evidence type="ECO:0000256" key="8">
    <source>
        <dbReference type="ARBA" id="ARBA00023136"/>
    </source>
</evidence>
<keyword evidence="5 9" id="KW-0812">Transmembrane</keyword>
<keyword evidence="8 9" id="KW-0472">Membrane</keyword>
<evidence type="ECO:0000256" key="3">
    <source>
        <dbReference type="ARBA" id="ARBA00022448"/>
    </source>
</evidence>
<dbReference type="Proteomes" id="UP000831775">
    <property type="component" value="Chromosome"/>
</dbReference>
<dbReference type="PANTHER" id="PTHR43562:SF1">
    <property type="entry name" value="NA(+)_H(+) ANTIPORTER YJBQ-RELATED"/>
    <property type="match status" value="1"/>
</dbReference>